<evidence type="ECO:0000256" key="1">
    <source>
        <dbReference type="SAM" id="MobiDB-lite"/>
    </source>
</evidence>
<dbReference type="EMBL" id="GBRH01230929">
    <property type="protein sequence ID" value="JAD66966.1"/>
    <property type="molecule type" value="Transcribed_RNA"/>
</dbReference>
<feature type="region of interest" description="Disordered" evidence="1">
    <location>
        <begin position="1"/>
        <end position="26"/>
    </location>
</feature>
<sequence length="53" mass="5855">MDGSKVTKLRHHVRRGTHVEEPIGATRQGRLAGHVVQCLDQGTLVPRRGRLAC</sequence>
<accession>A0A0A9BUH8</accession>
<protein>
    <submittedName>
        <fullName evidence="2">Uncharacterized protein</fullName>
    </submittedName>
</protein>
<dbReference type="AlphaFoldDB" id="A0A0A9BUH8"/>
<name>A0A0A9BUH8_ARUDO</name>
<organism evidence="2">
    <name type="scientific">Arundo donax</name>
    <name type="common">Giant reed</name>
    <name type="synonym">Donax arundinaceus</name>
    <dbReference type="NCBI Taxonomy" id="35708"/>
    <lineage>
        <taxon>Eukaryota</taxon>
        <taxon>Viridiplantae</taxon>
        <taxon>Streptophyta</taxon>
        <taxon>Embryophyta</taxon>
        <taxon>Tracheophyta</taxon>
        <taxon>Spermatophyta</taxon>
        <taxon>Magnoliopsida</taxon>
        <taxon>Liliopsida</taxon>
        <taxon>Poales</taxon>
        <taxon>Poaceae</taxon>
        <taxon>PACMAD clade</taxon>
        <taxon>Arundinoideae</taxon>
        <taxon>Arundineae</taxon>
        <taxon>Arundo</taxon>
    </lineage>
</organism>
<proteinExistence type="predicted"/>
<feature type="compositionally biased region" description="Basic residues" evidence="1">
    <location>
        <begin position="7"/>
        <end position="16"/>
    </location>
</feature>
<reference evidence="2" key="2">
    <citation type="journal article" date="2015" name="Data Brief">
        <title>Shoot transcriptome of the giant reed, Arundo donax.</title>
        <authorList>
            <person name="Barrero R.A."/>
            <person name="Guerrero F.D."/>
            <person name="Moolhuijzen P."/>
            <person name="Goolsby J.A."/>
            <person name="Tidwell J."/>
            <person name="Bellgard S.E."/>
            <person name="Bellgard M.I."/>
        </authorList>
    </citation>
    <scope>NUCLEOTIDE SEQUENCE</scope>
    <source>
        <tissue evidence="2">Shoot tissue taken approximately 20 cm above the soil surface</tissue>
    </source>
</reference>
<reference evidence="2" key="1">
    <citation type="submission" date="2014-09" db="EMBL/GenBank/DDBJ databases">
        <authorList>
            <person name="Magalhaes I.L.F."/>
            <person name="Oliveira U."/>
            <person name="Santos F.R."/>
            <person name="Vidigal T.H.D.A."/>
            <person name="Brescovit A.D."/>
            <person name="Santos A.J."/>
        </authorList>
    </citation>
    <scope>NUCLEOTIDE SEQUENCE</scope>
    <source>
        <tissue evidence="2">Shoot tissue taken approximately 20 cm above the soil surface</tissue>
    </source>
</reference>
<evidence type="ECO:0000313" key="2">
    <source>
        <dbReference type="EMBL" id="JAD66966.1"/>
    </source>
</evidence>